<dbReference type="PIRSF" id="PIRSF005624">
    <property type="entry name" value="Ni-bind_GTPase"/>
    <property type="match status" value="1"/>
</dbReference>
<evidence type="ECO:0000256" key="3">
    <source>
        <dbReference type="ARBA" id="ARBA00022723"/>
    </source>
</evidence>
<accession>A0ABW4XLU1</accession>
<name>A0ABW4XLU1_9GAMM</name>
<evidence type="ECO:0000256" key="1">
    <source>
        <dbReference type="ARBA" id="ARBA00006211"/>
    </source>
</evidence>
<evidence type="ECO:0000256" key="4">
    <source>
        <dbReference type="ARBA" id="ARBA00022741"/>
    </source>
</evidence>
<keyword evidence="7" id="KW-0342">GTP-binding</keyword>
<evidence type="ECO:0000256" key="2">
    <source>
        <dbReference type="ARBA" id="ARBA00022596"/>
    </source>
</evidence>
<gene>
    <name evidence="10" type="primary">hypB</name>
    <name evidence="10" type="ORF">ACFSJ3_04640</name>
</gene>
<keyword evidence="11" id="KW-1185">Reference proteome</keyword>
<keyword evidence="2" id="KW-0533">Nickel</keyword>
<organism evidence="10 11">
    <name type="scientific">Corallincola platygyrae</name>
    <dbReference type="NCBI Taxonomy" id="1193278"/>
    <lineage>
        <taxon>Bacteria</taxon>
        <taxon>Pseudomonadati</taxon>
        <taxon>Pseudomonadota</taxon>
        <taxon>Gammaproteobacteria</taxon>
        <taxon>Alteromonadales</taxon>
        <taxon>Psychromonadaceae</taxon>
        <taxon>Corallincola</taxon>
    </lineage>
</organism>
<dbReference type="CDD" id="cd05390">
    <property type="entry name" value="HypB"/>
    <property type="match status" value="1"/>
</dbReference>
<keyword evidence="5" id="KW-0378">Hydrolase</keyword>
<reference evidence="11" key="1">
    <citation type="journal article" date="2019" name="Int. J. Syst. Evol. Microbiol.">
        <title>The Global Catalogue of Microorganisms (GCM) 10K type strain sequencing project: providing services to taxonomists for standard genome sequencing and annotation.</title>
        <authorList>
            <consortium name="The Broad Institute Genomics Platform"/>
            <consortium name="The Broad Institute Genome Sequencing Center for Infectious Disease"/>
            <person name="Wu L."/>
            <person name="Ma J."/>
        </authorList>
    </citation>
    <scope>NUCLEOTIDE SEQUENCE [LARGE SCALE GENOMIC DNA]</scope>
    <source>
        <strain evidence="11">CGMCC 1.10992</strain>
    </source>
</reference>
<comment type="similarity">
    <text evidence="1">Belongs to the SIMIBI class G3E GTPase family. HypB/HupM subfamily.</text>
</comment>
<evidence type="ECO:0000313" key="11">
    <source>
        <dbReference type="Proteomes" id="UP001597380"/>
    </source>
</evidence>
<dbReference type="InterPro" id="IPR004392">
    <property type="entry name" value="Hyd_mat_HypB"/>
</dbReference>
<evidence type="ECO:0000313" key="10">
    <source>
        <dbReference type="EMBL" id="MFD2095263.1"/>
    </source>
</evidence>
<dbReference type="Gene3D" id="3.40.50.300">
    <property type="entry name" value="P-loop containing nucleotide triphosphate hydrolases"/>
    <property type="match status" value="1"/>
</dbReference>
<dbReference type="NCBIfam" id="TIGR00073">
    <property type="entry name" value="hypB"/>
    <property type="match status" value="1"/>
</dbReference>
<keyword evidence="3" id="KW-0479">Metal-binding</keyword>
<dbReference type="SUPFAM" id="SSF52540">
    <property type="entry name" value="P-loop containing nucleoside triphosphate hydrolases"/>
    <property type="match status" value="1"/>
</dbReference>
<keyword evidence="4" id="KW-0547">Nucleotide-binding</keyword>
<evidence type="ECO:0000259" key="9">
    <source>
        <dbReference type="Pfam" id="PF02492"/>
    </source>
</evidence>
<dbReference type="InterPro" id="IPR027417">
    <property type="entry name" value="P-loop_NTPase"/>
</dbReference>
<dbReference type="PANTHER" id="PTHR30134:SF2">
    <property type="entry name" value="HYDROGENASE MATURATION FACTOR HYPB"/>
    <property type="match status" value="1"/>
</dbReference>
<comment type="caution">
    <text evidence="10">The sequence shown here is derived from an EMBL/GenBank/DDBJ whole genome shotgun (WGS) entry which is preliminary data.</text>
</comment>
<dbReference type="Pfam" id="PF02492">
    <property type="entry name" value="cobW"/>
    <property type="match status" value="1"/>
</dbReference>
<proteinExistence type="inferred from homology"/>
<feature type="domain" description="CobW/HypB/UreG nucleotide-binding" evidence="9">
    <location>
        <begin position="50"/>
        <end position="210"/>
    </location>
</feature>
<protein>
    <recommendedName>
        <fullName evidence="8">Hydrogenase maturation factor HypB</fullName>
    </recommendedName>
</protein>
<dbReference type="InterPro" id="IPR003495">
    <property type="entry name" value="CobW/HypB/UreG_nucleotide-bd"/>
</dbReference>
<dbReference type="PANTHER" id="PTHR30134">
    <property type="entry name" value="HYDROGENASE PROTEIN ASSEMBLY PROTEIN, NICKEL CHAPERONE"/>
    <property type="match status" value="1"/>
</dbReference>
<evidence type="ECO:0000256" key="8">
    <source>
        <dbReference type="ARBA" id="ARBA00035238"/>
    </source>
</evidence>
<evidence type="ECO:0000256" key="6">
    <source>
        <dbReference type="ARBA" id="ARBA00022833"/>
    </source>
</evidence>
<dbReference type="Proteomes" id="UP001597380">
    <property type="component" value="Unassembled WGS sequence"/>
</dbReference>
<keyword evidence="6" id="KW-0862">Zinc</keyword>
<dbReference type="RefSeq" id="WP_345338424.1">
    <property type="nucleotide sequence ID" value="NZ_BAABLI010000005.1"/>
</dbReference>
<evidence type="ECO:0000256" key="7">
    <source>
        <dbReference type="ARBA" id="ARBA00023134"/>
    </source>
</evidence>
<dbReference type="EMBL" id="JBHUHT010000008">
    <property type="protein sequence ID" value="MFD2095263.1"/>
    <property type="molecule type" value="Genomic_DNA"/>
</dbReference>
<evidence type="ECO:0000256" key="5">
    <source>
        <dbReference type="ARBA" id="ARBA00022801"/>
    </source>
</evidence>
<sequence length="233" mass="25355">MCDHCGCEQAEAVTDNSSKTEDLNHDLMQANRTAAQHNRNMLERAGVSAINLISSPGAGKTTLLVETLKQLQGRFPTSVVEGDQHTERDANRIRAVGVPAVQIQTGSACHLDAQMVHNALHQLPLEDGGLLFIENVGNLICPAHFELGETAVVALLSVTEGDDKPLKYPHIFHQADLLVITKTDLLPYVDFNVDGCVTYARRLNPDIAVIQLSAKTGAGIEDWLNWLCQLQGD</sequence>